<name>A0A0D1BSI4_CLOBO</name>
<evidence type="ECO:0000259" key="2">
    <source>
        <dbReference type="SMART" id="SM00226"/>
    </source>
</evidence>
<dbReference type="EMBL" id="JXSU01000007">
    <property type="protein sequence ID" value="KIS22757.1"/>
    <property type="molecule type" value="Genomic_DNA"/>
</dbReference>
<sequence>MKPKVAFICVHNSCRSQMAEALGKLFASDIFESYSAGTETKPVINQDAVRIIKKLYGVDMNECHTSKLLDDIPEIDIAIKMGCNVICPFLPAKHTEDWGLEDPTGKSDEEFINTAKIIEHKIKDLANRIKNKQIDLDK</sequence>
<dbReference type="InterPro" id="IPR023485">
    <property type="entry name" value="Ptyr_pPase"/>
</dbReference>
<dbReference type="SMART" id="SM00226">
    <property type="entry name" value="LMWPc"/>
    <property type="match status" value="1"/>
</dbReference>
<proteinExistence type="predicted"/>
<dbReference type="Proteomes" id="UP000032250">
    <property type="component" value="Unassembled WGS sequence"/>
</dbReference>
<gene>
    <name evidence="3" type="ORF">N495_03885</name>
</gene>
<dbReference type="Pfam" id="PF01451">
    <property type="entry name" value="LMWPc"/>
    <property type="match status" value="1"/>
</dbReference>
<organism evidence="3 4">
    <name type="scientific">Clostridium botulinum B2 450</name>
    <dbReference type="NCBI Taxonomy" id="1379739"/>
    <lineage>
        <taxon>Bacteria</taxon>
        <taxon>Bacillati</taxon>
        <taxon>Bacillota</taxon>
        <taxon>Clostridia</taxon>
        <taxon>Eubacteriales</taxon>
        <taxon>Clostridiaceae</taxon>
        <taxon>Clostridium</taxon>
    </lineage>
</organism>
<keyword evidence="1" id="KW-0059">Arsenical resistance</keyword>
<protein>
    <submittedName>
        <fullName evidence="3">ArsC family transcriptional regulator</fullName>
    </submittedName>
</protein>
<dbReference type="AlphaFoldDB" id="A0A0D1BSI4"/>
<feature type="domain" description="Phosphotyrosine protein phosphatase I" evidence="2">
    <location>
        <begin position="3"/>
        <end position="128"/>
    </location>
</feature>
<dbReference type="HOGENOM" id="CLU_071415_3_3_9"/>
<dbReference type="CDD" id="cd16345">
    <property type="entry name" value="LMWP_ArsC"/>
    <property type="match status" value="1"/>
</dbReference>
<reference evidence="3 4" key="1">
    <citation type="submission" date="2014-06" db="EMBL/GenBank/DDBJ databases">
        <title>Genome characterization of distinct group I Clostridium botulinum lineages.</title>
        <authorList>
            <person name="Giordani F."/>
            <person name="Anselmo A."/>
            <person name="Fillo S."/>
            <person name="Palozzi A.M."/>
            <person name="Fortunato A."/>
            <person name="Gentile B."/>
            <person name="Ciammaruconi A."/>
            <person name="Anniballi F."/>
            <person name="De Medici D."/>
            <person name="Lista F."/>
        </authorList>
    </citation>
    <scope>NUCLEOTIDE SEQUENCE [LARGE SCALE GENOMIC DNA]</scope>
    <source>
        <strain evidence="3 4">B2 450</strain>
    </source>
</reference>
<dbReference type="PANTHER" id="PTHR43428">
    <property type="entry name" value="ARSENATE REDUCTASE"/>
    <property type="match status" value="1"/>
</dbReference>
<evidence type="ECO:0000313" key="3">
    <source>
        <dbReference type="EMBL" id="KIS22757.1"/>
    </source>
</evidence>
<dbReference type="InterPro" id="IPR036196">
    <property type="entry name" value="Ptyr_pPase_sf"/>
</dbReference>
<dbReference type="GO" id="GO:0046685">
    <property type="term" value="P:response to arsenic-containing substance"/>
    <property type="evidence" value="ECO:0007669"/>
    <property type="project" value="UniProtKB-KW"/>
</dbReference>
<dbReference type="OrthoDB" id="9784339at2"/>
<dbReference type="SUPFAM" id="SSF52788">
    <property type="entry name" value="Phosphotyrosine protein phosphatases I"/>
    <property type="match status" value="1"/>
</dbReference>
<evidence type="ECO:0000313" key="4">
    <source>
        <dbReference type="Proteomes" id="UP000032250"/>
    </source>
</evidence>
<dbReference type="PATRIC" id="fig|1379739.3.peg.1094"/>
<comment type="caution">
    <text evidence="3">The sequence shown here is derived from an EMBL/GenBank/DDBJ whole genome shotgun (WGS) entry which is preliminary data.</text>
</comment>
<dbReference type="RefSeq" id="WP_043031541.1">
    <property type="nucleotide sequence ID" value="NZ_JXSU01000007.1"/>
</dbReference>
<accession>A0A0D1BSI4</accession>
<evidence type="ECO:0000256" key="1">
    <source>
        <dbReference type="ARBA" id="ARBA00022849"/>
    </source>
</evidence>
<dbReference type="PANTHER" id="PTHR43428:SF1">
    <property type="entry name" value="ARSENATE REDUCTASE"/>
    <property type="match status" value="1"/>
</dbReference>
<dbReference type="Gene3D" id="3.40.50.2300">
    <property type="match status" value="1"/>
</dbReference>